<organism evidence="7 8">
    <name type="scientific">Dongia sedimenti</name>
    <dbReference type="NCBI Taxonomy" id="3064282"/>
    <lineage>
        <taxon>Bacteria</taxon>
        <taxon>Pseudomonadati</taxon>
        <taxon>Pseudomonadota</taxon>
        <taxon>Alphaproteobacteria</taxon>
        <taxon>Rhodospirillales</taxon>
        <taxon>Dongiaceae</taxon>
        <taxon>Dongia</taxon>
    </lineage>
</organism>
<evidence type="ECO:0000313" key="8">
    <source>
        <dbReference type="Proteomes" id="UP001230156"/>
    </source>
</evidence>
<dbReference type="PANTHER" id="PTHR40277:SF1">
    <property type="entry name" value="BLL5419 PROTEIN"/>
    <property type="match status" value="1"/>
</dbReference>
<feature type="transmembrane region" description="Helical" evidence="6">
    <location>
        <begin position="137"/>
        <end position="156"/>
    </location>
</feature>
<proteinExistence type="predicted"/>
<keyword evidence="5 6" id="KW-0472">Membrane</keyword>
<evidence type="ECO:0000256" key="3">
    <source>
        <dbReference type="ARBA" id="ARBA00022692"/>
    </source>
</evidence>
<gene>
    <name evidence="7" type="ORF">Q8A70_04660</name>
</gene>
<dbReference type="Proteomes" id="UP001230156">
    <property type="component" value="Unassembled WGS sequence"/>
</dbReference>
<dbReference type="RefSeq" id="WP_379954356.1">
    <property type="nucleotide sequence ID" value="NZ_JAUYVI010000002.1"/>
</dbReference>
<name>A0ABU0YGU5_9PROT</name>
<feature type="transmembrane region" description="Helical" evidence="6">
    <location>
        <begin position="54"/>
        <end position="79"/>
    </location>
</feature>
<keyword evidence="2" id="KW-1003">Cell membrane</keyword>
<keyword evidence="4 6" id="KW-1133">Transmembrane helix</keyword>
<comment type="caution">
    <text evidence="7">The sequence shown here is derived from an EMBL/GenBank/DDBJ whole genome shotgun (WGS) entry which is preliminary data.</text>
</comment>
<dbReference type="InterPro" id="IPR022791">
    <property type="entry name" value="L-PG_synthase/AglD"/>
</dbReference>
<accession>A0ABU0YGU5</accession>
<feature type="transmembrane region" description="Helical" evidence="6">
    <location>
        <begin position="18"/>
        <end position="39"/>
    </location>
</feature>
<evidence type="ECO:0000256" key="6">
    <source>
        <dbReference type="SAM" id="Phobius"/>
    </source>
</evidence>
<evidence type="ECO:0000256" key="5">
    <source>
        <dbReference type="ARBA" id="ARBA00023136"/>
    </source>
</evidence>
<dbReference type="PANTHER" id="PTHR40277">
    <property type="entry name" value="BLL5419 PROTEIN"/>
    <property type="match status" value="1"/>
</dbReference>
<protein>
    <submittedName>
        <fullName evidence="7">Lysylphosphatidylglycerol synthase transmembrane domain-containing protein</fullName>
    </submittedName>
</protein>
<sequence>MTAPMDSSPQQNGRRKTILLAAAKVLVSLAAFWLVLRAINLNALLRQFSDADPIWLILGLVTLMVHFALLVWRWNYVLVRIYGLRLGARRLAVVLGVSEALGTALPSFVGTDIVRTLALAGAAPLGTVAKAVMVDRVIGLLALLVMIALSVPLVALTIGQGPVLALAAATGIGGLLCYCVGLKLAPHLARIPAIGGGLSKLASDLRRVSTDIRAMVVLVGCGLLVHLTSVLMLWCAARMLNGTIEFLPVLMIAPTAMVISSVPISLGGWGVREGALVAGFALIDANTENILAASICFGLSGIGSGLIAVVIAPMLPAPRRMTTP</sequence>
<feature type="transmembrane region" description="Helical" evidence="6">
    <location>
        <begin position="290"/>
        <end position="315"/>
    </location>
</feature>
<comment type="subcellular location">
    <subcellularLocation>
        <location evidence="1">Cell membrane</location>
        <topology evidence="1">Multi-pass membrane protein</topology>
    </subcellularLocation>
</comment>
<feature type="transmembrane region" description="Helical" evidence="6">
    <location>
        <begin position="212"/>
        <end position="234"/>
    </location>
</feature>
<evidence type="ECO:0000256" key="2">
    <source>
        <dbReference type="ARBA" id="ARBA00022475"/>
    </source>
</evidence>
<reference evidence="8" key="1">
    <citation type="submission" date="2023-08" db="EMBL/GenBank/DDBJ databases">
        <title>Rhodospirillaceae gen. nov., a novel taxon isolated from the Yangtze River Yuezi River estuary sludge.</title>
        <authorList>
            <person name="Ruan L."/>
        </authorList>
    </citation>
    <scope>NUCLEOTIDE SEQUENCE [LARGE SCALE GENOMIC DNA]</scope>
    <source>
        <strain evidence="8">R-7</strain>
    </source>
</reference>
<evidence type="ECO:0000313" key="7">
    <source>
        <dbReference type="EMBL" id="MDQ7246940.1"/>
    </source>
</evidence>
<evidence type="ECO:0000256" key="1">
    <source>
        <dbReference type="ARBA" id="ARBA00004651"/>
    </source>
</evidence>
<evidence type="ECO:0000256" key="4">
    <source>
        <dbReference type="ARBA" id="ARBA00022989"/>
    </source>
</evidence>
<dbReference type="EMBL" id="JAUYVI010000002">
    <property type="protein sequence ID" value="MDQ7246940.1"/>
    <property type="molecule type" value="Genomic_DNA"/>
</dbReference>
<keyword evidence="3 6" id="KW-0812">Transmembrane</keyword>
<feature type="transmembrane region" description="Helical" evidence="6">
    <location>
        <begin position="163"/>
        <end position="185"/>
    </location>
</feature>
<dbReference type="Pfam" id="PF03706">
    <property type="entry name" value="LPG_synthase_TM"/>
    <property type="match status" value="1"/>
</dbReference>
<feature type="transmembrane region" description="Helical" evidence="6">
    <location>
        <begin position="246"/>
        <end position="270"/>
    </location>
</feature>
<keyword evidence="8" id="KW-1185">Reference proteome</keyword>